<protein>
    <recommendedName>
        <fullName evidence="3">Pentapeptide repeat-containing protein</fullName>
    </recommendedName>
</protein>
<evidence type="ECO:0000313" key="2">
    <source>
        <dbReference type="Proteomes" id="UP000199051"/>
    </source>
</evidence>
<keyword evidence="2" id="KW-1185">Reference proteome</keyword>
<dbReference type="EMBL" id="FOGI01000005">
    <property type="protein sequence ID" value="SER84712.1"/>
    <property type="molecule type" value="Genomic_DNA"/>
</dbReference>
<organism evidence="1 2">
    <name type="scientific">Actinokineospora terrae</name>
    <dbReference type="NCBI Taxonomy" id="155974"/>
    <lineage>
        <taxon>Bacteria</taxon>
        <taxon>Bacillati</taxon>
        <taxon>Actinomycetota</taxon>
        <taxon>Actinomycetes</taxon>
        <taxon>Pseudonocardiales</taxon>
        <taxon>Pseudonocardiaceae</taxon>
        <taxon>Actinokineospora</taxon>
    </lineage>
</organism>
<name>A0A1H9SIC1_9PSEU</name>
<gene>
    <name evidence="1" type="ORF">SAMN04487818_105474</name>
</gene>
<accession>A0A1H9SIC1</accession>
<dbReference type="AlphaFoldDB" id="A0A1H9SIC1"/>
<dbReference type="Proteomes" id="UP000199051">
    <property type="component" value="Unassembled WGS sequence"/>
</dbReference>
<proteinExistence type="predicted"/>
<evidence type="ECO:0000313" key="1">
    <source>
        <dbReference type="EMBL" id="SER84712.1"/>
    </source>
</evidence>
<dbReference type="SUPFAM" id="SSF141571">
    <property type="entry name" value="Pentapeptide repeat-like"/>
    <property type="match status" value="1"/>
</dbReference>
<sequence length="90" mass="9716">MSVCGSAQQILVRHLSGGVPQDQRKWRCWGEDGTTFHLDLSGAVLISLTMSYCDVDGANFSRCEFYGNTVFEGSPARRASSRAGCAPARA</sequence>
<evidence type="ECO:0008006" key="3">
    <source>
        <dbReference type="Google" id="ProtNLM"/>
    </source>
</evidence>
<reference evidence="2" key="1">
    <citation type="submission" date="2016-10" db="EMBL/GenBank/DDBJ databases">
        <authorList>
            <person name="Varghese N."/>
            <person name="Submissions S."/>
        </authorList>
    </citation>
    <scope>NUCLEOTIDE SEQUENCE [LARGE SCALE GENOMIC DNA]</scope>
    <source>
        <strain evidence="2">DSM 44260</strain>
    </source>
</reference>